<dbReference type="InterPro" id="IPR017927">
    <property type="entry name" value="FAD-bd_FR_type"/>
</dbReference>
<dbReference type="InterPro" id="IPR001709">
    <property type="entry name" value="Flavoprot_Pyr_Nucl_cyt_Rdtase"/>
</dbReference>
<dbReference type="FunCoup" id="A0A1E7FAS2">
    <property type="interactions" value="323"/>
</dbReference>
<feature type="binding site" description="axial binding residue" evidence="16">
    <location>
        <position position="481"/>
    </location>
    <ligand>
        <name>heme</name>
        <dbReference type="ChEBI" id="CHEBI:30413"/>
    </ligand>
    <ligandPart>
        <name>Fe</name>
        <dbReference type="ChEBI" id="CHEBI:18248"/>
    </ligandPart>
</feature>
<comment type="catalytic activity">
    <reaction evidence="15">
        <text>2 oxidized [cytochrome P450] + NADPH = 2 reduced [cytochrome P450] + NADP(+) + H(+)</text>
        <dbReference type="Rhea" id="RHEA:24040"/>
        <dbReference type="Rhea" id="RHEA-COMP:14627"/>
        <dbReference type="Rhea" id="RHEA-COMP:14628"/>
        <dbReference type="ChEBI" id="CHEBI:15378"/>
        <dbReference type="ChEBI" id="CHEBI:55376"/>
        <dbReference type="ChEBI" id="CHEBI:57783"/>
        <dbReference type="ChEBI" id="CHEBI:58349"/>
        <dbReference type="ChEBI" id="CHEBI:60344"/>
        <dbReference type="EC" id="1.6.2.4"/>
    </reaction>
</comment>
<dbReference type="InterPro" id="IPR017972">
    <property type="entry name" value="Cyt_P450_CS"/>
</dbReference>
<dbReference type="InterPro" id="IPR023173">
    <property type="entry name" value="NADPH_Cyt_P450_Rdtase_alpha"/>
</dbReference>
<evidence type="ECO:0000256" key="13">
    <source>
        <dbReference type="ARBA" id="ARBA00023033"/>
    </source>
</evidence>
<name>A0A1E7FAS2_9STRA</name>
<dbReference type="SUPFAM" id="SSF48264">
    <property type="entry name" value="Cytochrome P450"/>
    <property type="match status" value="1"/>
</dbReference>
<dbReference type="SUPFAM" id="SSF63380">
    <property type="entry name" value="Riboflavin synthase domain-like"/>
    <property type="match status" value="1"/>
</dbReference>
<evidence type="ECO:0000256" key="6">
    <source>
        <dbReference type="ARBA" id="ARBA00022630"/>
    </source>
</evidence>
<dbReference type="GO" id="GO:0005506">
    <property type="term" value="F:iron ion binding"/>
    <property type="evidence" value="ECO:0007669"/>
    <property type="project" value="InterPro"/>
</dbReference>
<reference evidence="19 20" key="1">
    <citation type="submission" date="2016-09" db="EMBL/GenBank/DDBJ databases">
        <title>Extensive genetic diversity and differential bi-allelic expression allows diatom success in the polar Southern Ocean.</title>
        <authorList>
            <consortium name="DOE Joint Genome Institute"/>
            <person name="Mock T."/>
            <person name="Otillar R.P."/>
            <person name="Strauss J."/>
            <person name="Dupont C."/>
            <person name="Frickenhaus S."/>
            <person name="Maumus F."/>
            <person name="Mcmullan M."/>
            <person name="Sanges R."/>
            <person name="Schmutz J."/>
            <person name="Toseland A."/>
            <person name="Valas R."/>
            <person name="Veluchamy A."/>
            <person name="Ward B.J."/>
            <person name="Allen A."/>
            <person name="Barry K."/>
            <person name="Falciatore A."/>
            <person name="Ferrante M."/>
            <person name="Fortunato A.E."/>
            <person name="Gloeckner G."/>
            <person name="Gruber A."/>
            <person name="Hipkin R."/>
            <person name="Janech M."/>
            <person name="Kroth P."/>
            <person name="Leese F."/>
            <person name="Lindquist E."/>
            <person name="Lyon B.R."/>
            <person name="Martin J."/>
            <person name="Mayer C."/>
            <person name="Parker M."/>
            <person name="Quesneville H."/>
            <person name="Raymond J."/>
            <person name="Uhlig C."/>
            <person name="Valentin K.U."/>
            <person name="Worden A.Z."/>
            <person name="Armbrust E.V."/>
            <person name="Bowler C."/>
            <person name="Green B."/>
            <person name="Moulton V."/>
            <person name="Van Oosterhout C."/>
            <person name="Grigoriev I."/>
        </authorList>
    </citation>
    <scope>NUCLEOTIDE SEQUENCE [LARGE SCALE GENOMIC DNA]</scope>
    <source>
        <strain evidence="19 20">CCMP1102</strain>
    </source>
</reference>
<keyword evidence="8 16" id="KW-0479">Metal-binding</keyword>
<dbReference type="PANTHER" id="PTHR19384">
    <property type="entry name" value="NITRIC OXIDE SYNTHASE-RELATED"/>
    <property type="match status" value="1"/>
</dbReference>
<dbReference type="Gene3D" id="3.40.50.80">
    <property type="entry name" value="Nucleotide-binding domain of ferredoxin-NADP reductase (FNR) module"/>
    <property type="match status" value="1"/>
</dbReference>
<dbReference type="Gene3D" id="2.40.30.10">
    <property type="entry name" value="Translation factors"/>
    <property type="match status" value="1"/>
</dbReference>
<evidence type="ECO:0000256" key="2">
    <source>
        <dbReference type="ARBA" id="ARBA00001974"/>
    </source>
</evidence>
<dbReference type="InParanoid" id="A0A1E7FAS2"/>
<keyword evidence="10" id="KW-0521">NADP</keyword>
<evidence type="ECO:0000256" key="10">
    <source>
        <dbReference type="ARBA" id="ARBA00022857"/>
    </source>
</evidence>
<dbReference type="Pfam" id="PF00067">
    <property type="entry name" value="p450"/>
    <property type="match status" value="1"/>
</dbReference>
<evidence type="ECO:0000256" key="4">
    <source>
        <dbReference type="ARBA" id="ARBA00022448"/>
    </source>
</evidence>
<dbReference type="PIRSF" id="PIRSF000209">
    <property type="entry name" value="Bifunctional_P450_P450R"/>
    <property type="match status" value="1"/>
</dbReference>
<keyword evidence="5 16" id="KW-0349">Heme</keyword>
<evidence type="ECO:0000259" key="18">
    <source>
        <dbReference type="PROSITE" id="PS51384"/>
    </source>
</evidence>
<evidence type="ECO:0000259" key="17">
    <source>
        <dbReference type="PROSITE" id="PS50902"/>
    </source>
</evidence>
<proteinExistence type="inferred from homology"/>
<dbReference type="PROSITE" id="PS50902">
    <property type="entry name" value="FLAVODOXIN_LIKE"/>
    <property type="match status" value="1"/>
</dbReference>
<dbReference type="EC" id="1.6.2.4" evidence="14"/>
<dbReference type="KEGG" id="fcy:FRACYDRAFT_261598"/>
<dbReference type="GO" id="GO:0010181">
    <property type="term" value="F:FMN binding"/>
    <property type="evidence" value="ECO:0007669"/>
    <property type="project" value="InterPro"/>
</dbReference>
<keyword evidence="20" id="KW-1185">Reference proteome</keyword>
<evidence type="ECO:0000256" key="16">
    <source>
        <dbReference type="PIRSR" id="PIRSR000209-1"/>
    </source>
</evidence>
<dbReference type="InterPro" id="IPR008254">
    <property type="entry name" value="Flavodoxin/NO_synth"/>
</dbReference>
<dbReference type="PROSITE" id="PS51384">
    <property type="entry name" value="FAD_FR"/>
    <property type="match status" value="1"/>
</dbReference>
<dbReference type="SUPFAM" id="SSF52343">
    <property type="entry name" value="Ferredoxin reductase-like, C-terminal NADP-linked domain"/>
    <property type="match status" value="1"/>
</dbReference>
<dbReference type="Gene3D" id="1.10.630.10">
    <property type="entry name" value="Cytochrome P450"/>
    <property type="match status" value="1"/>
</dbReference>
<evidence type="ECO:0000256" key="5">
    <source>
        <dbReference type="ARBA" id="ARBA00022617"/>
    </source>
</evidence>
<evidence type="ECO:0000256" key="3">
    <source>
        <dbReference type="ARBA" id="ARBA00010018"/>
    </source>
</evidence>
<keyword evidence="4" id="KW-0813">Transport</keyword>
<keyword evidence="13" id="KW-0503">Monooxygenase</keyword>
<dbReference type="GO" id="GO:0070330">
    <property type="term" value="F:aromatase activity"/>
    <property type="evidence" value="ECO:0007669"/>
    <property type="project" value="InterPro"/>
</dbReference>
<keyword evidence="9" id="KW-0274">FAD</keyword>
<dbReference type="PROSITE" id="PS00086">
    <property type="entry name" value="CYTOCHROME_P450"/>
    <property type="match status" value="1"/>
</dbReference>
<evidence type="ECO:0000256" key="8">
    <source>
        <dbReference type="ARBA" id="ARBA00022723"/>
    </source>
</evidence>
<keyword evidence="6" id="KW-0285">Flavoprotein</keyword>
<dbReference type="InterPro" id="IPR039261">
    <property type="entry name" value="FNR_nucleotide-bd"/>
</dbReference>
<keyword evidence="12 16" id="KW-0408">Iron</keyword>
<evidence type="ECO:0000256" key="14">
    <source>
        <dbReference type="ARBA" id="ARBA00023797"/>
    </source>
</evidence>
<protein>
    <recommendedName>
        <fullName evidence="14">NADPH--hemoprotein reductase</fullName>
        <ecNumber evidence="14">1.6.2.4</ecNumber>
    </recommendedName>
</protein>
<dbReference type="Pfam" id="PF00667">
    <property type="entry name" value="FAD_binding_1"/>
    <property type="match status" value="1"/>
</dbReference>
<dbReference type="PRINTS" id="PR00369">
    <property type="entry name" value="FLAVODOXIN"/>
</dbReference>
<dbReference type="GO" id="GO:0005829">
    <property type="term" value="C:cytosol"/>
    <property type="evidence" value="ECO:0007669"/>
    <property type="project" value="TreeGrafter"/>
</dbReference>
<evidence type="ECO:0000313" key="20">
    <source>
        <dbReference type="Proteomes" id="UP000095751"/>
    </source>
</evidence>
<dbReference type="Pfam" id="PF00258">
    <property type="entry name" value="Flavodoxin_1"/>
    <property type="match status" value="1"/>
</dbReference>
<dbReference type="EMBL" id="KV784359">
    <property type="protein sequence ID" value="OEU15258.1"/>
    <property type="molecule type" value="Genomic_DNA"/>
</dbReference>
<comment type="cofactor">
    <cofactor evidence="16">
        <name>heme</name>
        <dbReference type="ChEBI" id="CHEBI:30413"/>
    </cofactor>
</comment>
<keyword evidence="7" id="KW-0288">FMN</keyword>
<comment type="similarity">
    <text evidence="3">In the N-terminal section; belongs to the cytochrome P450 family.</text>
</comment>
<dbReference type="InterPro" id="IPR029039">
    <property type="entry name" value="Flavoprotein-like_sf"/>
</dbReference>
<dbReference type="InterPro" id="IPR001094">
    <property type="entry name" value="Flavdoxin-like"/>
</dbReference>
<dbReference type="InterPro" id="IPR001433">
    <property type="entry name" value="OxRdtase_FAD/NAD-bd"/>
</dbReference>
<evidence type="ECO:0000256" key="15">
    <source>
        <dbReference type="ARBA" id="ARBA00049342"/>
    </source>
</evidence>
<dbReference type="Gene3D" id="3.40.50.360">
    <property type="match status" value="1"/>
</dbReference>
<dbReference type="GO" id="GO:0003958">
    <property type="term" value="F:NADPH-hemoprotein reductase activity"/>
    <property type="evidence" value="ECO:0007669"/>
    <property type="project" value="UniProtKB-EC"/>
</dbReference>
<dbReference type="SUPFAM" id="SSF52218">
    <property type="entry name" value="Flavoproteins"/>
    <property type="match status" value="1"/>
</dbReference>
<evidence type="ECO:0000256" key="7">
    <source>
        <dbReference type="ARBA" id="ARBA00022643"/>
    </source>
</evidence>
<feature type="domain" description="Flavodoxin-like" evidence="17">
    <location>
        <begin position="571"/>
        <end position="710"/>
    </location>
</feature>
<evidence type="ECO:0000256" key="1">
    <source>
        <dbReference type="ARBA" id="ARBA00001917"/>
    </source>
</evidence>
<dbReference type="Proteomes" id="UP000095751">
    <property type="component" value="Unassembled WGS sequence"/>
</dbReference>
<evidence type="ECO:0000256" key="12">
    <source>
        <dbReference type="ARBA" id="ARBA00023004"/>
    </source>
</evidence>
<dbReference type="GO" id="GO:0020037">
    <property type="term" value="F:heme binding"/>
    <property type="evidence" value="ECO:0007669"/>
    <property type="project" value="InterPro"/>
</dbReference>
<evidence type="ECO:0000256" key="11">
    <source>
        <dbReference type="ARBA" id="ARBA00023002"/>
    </source>
</evidence>
<dbReference type="InterPro" id="IPR017938">
    <property type="entry name" value="Riboflavin_synthase-like_b-brl"/>
</dbReference>
<sequence length="1160" mass="130015">MIVEDKERKCPIISIEEGKICPMTVADKYNNDEDKSRRTTGSTCFTSFPDDCFFGQPPSVVMPPHPPGWNSLPIVGHLPTLRKYCEAGEPAPAMIKAFNMCDGDMMSLDIPGLSEKGLYFTDNAEYAGIVSTDLEHWGKITHKDRRGPFHMARQVIGDSLFVASDTEPNWGKAHRILMPAFSSSGLKTLVDITLLKVDRLIDRIGSSQEPFEIGETFTSLTFDIIGNYIGGSGLDFGTTEHPERMATDNFLVALDVTLRSRQNASKIFNGRLDHKIYKKRMSAYKTLHDSAMEVINDRLSGKTISKEGHPDVLDRMLNTIDKETNEKMDITLIRNHLILFLLVGHDSTSSLLTSLIYVLTQHPEVEQKIREEVETVMGEDDPNMENIKKLSYTMAVIKETLRLFPPAHALIKTCLKDTTLGPWDIREGARMVVLVKEVHRNKKYWGDNVDDFDPSRFLPNSPNAQKHEHAWLPFSSGPRGCIGMQFSLIEARIILSRMVQKFTFRLHKDAEVKEKFRTFMKLSKVFVTAHDIDRCIKLSIHCPIAELKPTTTAPAITDLDLEVIENHDGKLSIYYGSSMGTCEDLAQRLYDQTKHMGFDASVRPLDFAASQGFEKDRLILIVASTYNGLPPDNAKKFAEYCKNLGPNSLRGTKVAIIGIGNSNWKRFQAFPSFIETALRSAGAEILCERGVADEEKDIQGDIDSWVDSEFLPTVFEAVGLKPYISAKRVSIDRYCSDVPEPVMTNSTKQSHHLLRSAGSRLATVVSARELHSPNSDRSARHVAFKLPIGMDYHEGDHLAILPENDSELVRRVASLLKEHDLGRVVMMTAASNDDKAFRHLPLGIPIKVTDLLSRYVDLQAPITTSFVNAAVLSVTDLEQAETLKGIAELICDGVFGDWQQLRPLQILSAFPSVQMTLESALVTIAPMKKRYYSISSSSVASKTEPRIATVTVGLIEGTSVKNPTILAADQLDSEKFRGVSSGYLADIRPGHLVEVSVVKNNRFRLPKDTSIPIIMIGAGVGLAPFRGFIQAMNAEAGDHRKAMLFFGCRNENDYIYRSELESAQLELQVAFSRPTDATPNSEKQYVQDLLWLDRDRVWKYLKKERAHIYICGDGRYMAKCVDQTLHRIAVERGNMNKNDAVEFFEQLERIGGYSQDIWCN</sequence>
<dbReference type="PRINTS" id="PR00371">
    <property type="entry name" value="FPNCR"/>
</dbReference>
<dbReference type="InterPro" id="IPR023206">
    <property type="entry name" value="Bifunctional_P450_P450_red"/>
</dbReference>
<dbReference type="OrthoDB" id="45342at2759"/>
<accession>A0A1E7FAS2</accession>
<evidence type="ECO:0000313" key="19">
    <source>
        <dbReference type="EMBL" id="OEU15258.1"/>
    </source>
</evidence>
<evidence type="ECO:0000256" key="9">
    <source>
        <dbReference type="ARBA" id="ARBA00022827"/>
    </source>
</evidence>
<organism evidence="19 20">
    <name type="scientific">Fragilariopsis cylindrus CCMP1102</name>
    <dbReference type="NCBI Taxonomy" id="635003"/>
    <lineage>
        <taxon>Eukaryota</taxon>
        <taxon>Sar</taxon>
        <taxon>Stramenopiles</taxon>
        <taxon>Ochrophyta</taxon>
        <taxon>Bacillariophyta</taxon>
        <taxon>Bacillariophyceae</taxon>
        <taxon>Bacillariophycidae</taxon>
        <taxon>Bacillariales</taxon>
        <taxon>Bacillariaceae</taxon>
        <taxon>Fragilariopsis</taxon>
    </lineage>
</organism>
<comment type="cofactor">
    <cofactor evidence="2">
        <name>FAD</name>
        <dbReference type="ChEBI" id="CHEBI:57692"/>
    </cofactor>
</comment>
<comment type="cofactor">
    <cofactor evidence="1">
        <name>FMN</name>
        <dbReference type="ChEBI" id="CHEBI:58210"/>
    </cofactor>
</comment>
<dbReference type="PANTHER" id="PTHR19384:SF17">
    <property type="entry name" value="NADPH--CYTOCHROME P450 REDUCTASE"/>
    <property type="match status" value="1"/>
</dbReference>
<dbReference type="Pfam" id="PF00175">
    <property type="entry name" value="NAD_binding_1"/>
    <property type="match status" value="1"/>
</dbReference>
<dbReference type="AlphaFoldDB" id="A0A1E7FAS2"/>
<gene>
    <name evidence="19" type="primary">CYP_1</name>
    <name evidence="19" type="ORF">FRACYDRAFT_261598</name>
</gene>
<keyword evidence="11" id="KW-0560">Oxidoreductase</keyword>
<dbReference type="InterPro" id="IPR036396">
    <property type="entry name" value="Cyt_P450_sf"/>
</dbReference>
<dbReference type="GO" id="GO:0050660">
    <property type="term" value="F:flavin adenine dinucleotide binding"/>
    <property type="evidence" value="ECO:0007669"/>
    <property type="project" value="TreeGrafter"/>
</dbReference>
<dbReference type="InterPro" id="IPR003097">
    <property type="entry name" value="CysJ-like_FAD-binding"/>
</dbReference>
<dbReference type="Gene3D" id="1.20.990.10">
    <property type="entry name" value="NADPH-cytochrome p450 Reductase, Chain A, domain 3"/>
    <property type="match status" value="1"/>
</dbReference>
<dbReference type="InterPro" id="IPR001128">
    <property type="entry name" value="Cyt_P450"/>
</dbReference>
<feature type="domain" description="FAD-binding FR-type" evidence="18">
    <location>
        <begin position="757"/>
        <end position="1006"/>
    </location>
</feature>